<gene>
    <name evidence="2" type="ORF">M9Y10_020696</name>
</gene>
<keyword evidence="1" id="KW-0175">Coiled coil</keyword>
<feature type="coiled-coil region" evidence="1">
    <location>
        <begin position="84"/>
        <end position="130"/>
    </location>
</feature>
<dbReference type="EMBL" id="JAPFFF010000030">
    <property type="protein sequence ID" value="KAK8845777.1"/>
    <property type="molecule type" value="Genomic_DNA"/>
</dbReference>
<sequence>MNFGEDNACITISDLKKIITEIEDQDDTLIHENDLSLKDSIKQKLTQMEQTQQMQELTIKSISESIEQIKKQQDQFSKLMSESLKQLKKNQRLLKKSMNKYNDSPTKDSINKIEQQHGTYRIQLEKLKDQNDQEHFKFISICDDFKNISTKM</sequence>
<name>A0ABR2HGM4_9EUKA</name>
<evidence type="ECO:0000256" key="1">
    <source>
        <dbReference type="SAM" id="Coils"/>
    </source>
</evidence>
<organism evidence="2 3">
    <name type="scientific">Tritrichomonas musculus</name>
    <dbReference type="NCBI Taxonomy" id="1915356"/>
    <lineage>
        <taxon>Eukaryota</taxon>
        <taxon>Metamonada</taxon>
        <taxon>Parabasalia</taxon>
        <taxon>Tritrichomonadida</taxon>
        <taxon>Tritrichomonadidae</taxon>
        <taxon>Tritrichomonas</taxon>
    </lineage>
</organism>
<comment type="caution">
    <text evidence="2">The sequence shown here is derived from an EMBL/GenBank/DDBJ whole genome shotgun (WGS) entry which is preliminary data.</text>
</comment>
<keyword evidence="3" id="KW-1185">Reference proteome</keyword>
<reference evidence="2 3" key="1">
    <citation type="submission" date="2024-04" db="EMBL/GenBank/DDBJ databases">
        <title>Tritrichomonas musculus Genome.</title>
        <authorList>
            <person name="Alves-Ferreira E."/>
            <person name="Grigg M."/>
            <person name="Lorenzi H."/>
            <person name="Galac M."/>
        </authorList>
    </citation>
    <scope>NUCLEOTIDE SEQUENCE [LARGE SCALE GENOMIC DNA]</scope>
    <source>
        <strain evidence="2 3">EAF2021</strain>
    </source>
</reference>
<dbReference type="Proteomes" id="UP001470230">
    <property type="component" value="Unassembled WGS sequence"/>
</dbReference>
<accession>A0ABR2HGM4</accession>
<proteinExistence type="predicted"/>
<evidence type="ECO:0000313" key="3">
    <source>
        <dbReference type="Proteomes" id="UP001470230"/>
    </source>
</evidence>
<protein>
    <submittedName>
        <fullName evidence="2">Uncharacterized protein</fullName>
    </submittedName>
</protein>
<evidence type="ECO:0000313" key="2">
    <source>
        <dbReference type="EMBL" id="KAK8845777.1"/>
    </source>
</evidence>